<sequence length="59" mass="6733">MVTLITLYLSFIAYESQKDTESMIDIGQIPEKAEKEGNRLVLPTFSASSRSIIELFIFF</sequence>
<dbReference type="AlphaFoldDB" id="A0A1I2MUM0"/>
<evidence type="ECO:0000313" key="1">
    <source>
        <dbReference type="EMBL" id="SFF95285.1"/>
    </source>
</evidence>
<dbReference type="STRING" id="269670.SAMN02982927_00108"/>
<dbReference type="RefSeq" id="WP_093669011.1">
    <property type="nucleotide sequence ID" value="NZ_FOOY01000003.1"/>
</dbReference>
<dbReference type="EMBL" id="FOOY01000003">
    <property type="protein sequence ID" value="SFF95285.1"/>
    <property type="molecule type" value="Genomic_DNA"/>
</dbReference>
<gene>
    <name evidence="1" type="ORF">SAMN02982927_00108</name>
</gene>
<organism evidence="1 2">
    <name type="scientific">Sporolactobacillus nakayamae</name>
    <dbReference type="NCBI Taxonomy" id="269670"/>
    <lineage>
        <taxon>Bacteria</taxon>
        <taxon>Bacillati</taxon>
        <taxon>Bacillota</taxon>
        <taxon>Bacilli</taxon>
        <taxon>Bacillales</taxon>
        <taxon>Sporolactobacillaceae</taxon>
        <taxon>Sporolactobacillus</taxon>
    </lineage>
</organism>
<accession>A0A1I2MUM0</accession>
<keyword evidence="2" id="KW-1185">Reference proteome</keyword>
<proteinExistence type="predicted"/>
<name>A0A1I2MUM0_9BACL</name>
<reference evidence="2" key="1">
    <citation type="submission" date="2016-10" db="EMBL/GenBank/DDBJ databases">
        <authorList>
            <person name="Varghese N."/>
            <person name="Submissions S."/>
        </authorList>
    </citation>
    <scope>NUCLEOTIDE SEQUENCE [LARGE SCALE GENOMIC DNA]</scope>
    <source>
        <strain evidence="2">ATCC 700379</strain>
    </source>
</reference>
<dbReference type="Proteomes" id="UP000198752">
    <property type="component" value="Unassembled WGS sequence"/>
</dbReference>
<evidence type="ECO:0000313" key="2">
    <source>
        <dbReference type="Proteomes" id="UP000198752"/>
    </source>
</evidence>
<protein>
    <submittedName>
        <fullName evidence="1">Uncharacterized protein</fullName>
    </submittedName>
</protein>